<dbReference type="InterPro" id="IPR013766">
    <property type="entry name" value="Thioredoxin_domain"/>
</dbReference>
<dbReference type="Pfam" id="PF00085">
    <property type="entry name" value="Thioredoxin"/>
    <property type="match status" value="1"/>
</dbReference>
<dbReference type="AlphaFoldDB" id="A0A1I4EGP9"/>
<dbReference type="RefSeq" id="WP_093323851.1">
    <property type="nucleotide sequence ID" value="NZ_FOSZ01000004.1"/>
</dbReference>
<evidence type="ECO:0000259" key="2">
    <source>
        <dbReference type="PROSITE" id="PS51352"/>
    </source>
</evidence>
<dbReference type="InterPro" id="IPR036249">
    <property type="entry name" value="Thioredoxin-like_sf"/>
</dbReference>
<protein>
    <submittedName>
        <fullName evidence="3">Thioredoxin</fullName>
    </submittedName>
</protein>
<dbReference type="SUPFAM" id="SSF52833">
    <property type="entry name" value="Thioredoxin-like"/>
    <property type="match status" value="1"/>
</dbReference>
<dbReference type="EMBL" id="FOSZ01000004">
    <property type="protein sequence ID" value="SFL03351.1"/>
    <property type="molecule type" value="Genomic_DNA"/>
</dbReference>
<gene>
    <name evidence="3" type="ORF">SAMN04488036_104188</name>
</gene>
<dbReference type="PROSITE" id="PS51352">
    <property type="entry name" value="THIOREDOXIN_2"/>
    <property type="match status" value="1"/>
</dbReference>
<evidence type="ECO:0000256" key="1">
    <source>
        <dbReference type="SAM" id="SignalP"/>
    </source>
</evidence>
<accession>A0A1I4EGP9</accession>
<feature type="chain" id="PRO_5011756507" evidence="1">
    <location>
        <begin position="23"/>
        <end position="135"/>
    </location>
</feature>
<organism evidence="3 4">
    <name type="scientific">Shimia haliotis</name>
    <dbReference type="NCBI Taxonomy" id="1280847"/>
    <lineage>
        <taxon>Bacteria</taxon>
        <taxon>Pseudomonadati</taxon>
        <taxon>Pseudomonadota</taxon>
        <taxon>Alphaproteobacteria</taxon>
        <taxon>Rhodobacterales</taxon>
        <taxon>Roseobacteraceae</taxon>
    </lineage>
</organism>
<dbReference type="OrthoDB" id="7950124at2"/>
<dbReference type="CDD" id="cd02947">
    <property type="entry name" value="TRX_family"/>
    <property type="match status" value="1"/>
</dbReference>
<proteinExistence type="predicted"/>
<evidence type="ECO:0000313" key="3">
    <source>
        <dbReference type="EMBL" id="SFL03351.1"/>
    </source>
</evidence>
<dbReference type="Gene3D" id="3.40.30.10">
    <property type="entry name" value="Glutaredoxin"/>
    <property type="match status" value="1"/>
</dbReference>
<keyword evidence="4" id="KW-1185">Reference proteome</keyword>
<keyword evidence="1" id="KW-0732">Signal</keyword>
<name>A0A1I4EGP9_9RHOB</name>
<feature type="domain" description="Thioredoxin" evidence="2">
    <location>
        <begin position="10"/>
        <end position="135"/>
    </location>
</feature>
<dbReference type="STRING" id="1280847.SAMN04488036_104188"/>
<dbReference type="Proteomes" id="UP000198851">
    <property type="component" value="Unassembled WGS sequence"/>
</dbReference>
<sequence length="135" mass="14575">MDRRTFLATATAALTLPALANATTNYTPGLVKKHLAAGDTVFLVFGTEWCSTCAAQDRAINALLQSNPDYEAKVAFIHVDYDQYGQSDLARDLKIPRRSTLVVLKGDQELGRIVAGTSKTQIKELMDTALSASVA</sequence>
<evidence type="ECO:0000313" key="4">
    <source>
        <dbReference type="Proteomes" id="UP000198851"/>
    </source>
</evidence>
<reference evidence="4" key="1">
    <citation type="submission" date="2016-10" db="EMBL/GenBank/DDBJ databases">
        <authorList>
            <person name="Varghese N."/>
            <person name="Submissions S."/>
        </authorList>
    </citation>
    <scope>NUCLEOTIDE SEQUENCE [LARGE SCALE GENOMIC DNA]</scope>
    <source>
        <strain evidence="4">DSM 28453</strain>
    </source>
</reference>
<feature type="signal peptide" evidence="1">
    <location>
        <begin position="1"/>
        <end position="22"/>
    </location>
</feature>